<gene>
    <name evidence="3" type="ORF">Sradi_0774000</name>
</gene>
<keyword evidence="2" id="KW-0012">Acyltransferase</keyword>
<accession>A0AAW2VRQ9</accession>
<name>A0AAW2VRQ9_SESRA</name>
<dbReference type="PANTHER" id="PTHR30602">
    <property type="entry name" value="AMINO-ACID ACETYLTRANSFERASE"/>
    <property type="match status" value="1"/>
</dbReference>
<protein>
    <submittedName>
        <fullName evidence="3">Amino-acid acetyltransferase NAGS1, chloroplastic</fullName>
    </submittedName>
</protein>
<dbReference type="InterPro" id="IPR010167">
    <property type="entry name" value="NH2A_AcTrfase"/>
</dbReference>
<dbReference type="GO" id="GO:0005737">
    <property type="term" value="C:cytoplasm"/>
    <property type="evidence" value="ECO:0007669"/>
    <property type="project" value="InterPro"/>
</dbReference>
<evidence type="ECO:0000256" key="2">
    <source>
        <dbReference type="ARBA" id="ARBA00023315"/>
    </source>
</evidence>
<dbReference type="SUPFAM" id="SSF53633">
    <property type="entry name" value="Carbamate kinase-like"/>
    <property type="match status" value="1"/>
</dbReference>
<dbReference type="GO" id="GO:0004042">
    <property type="term" value="F:L-glutamate N-acetyltransferase activity"/>
    <property type="evidence" value="ECO:0007669"/>
    <property type="project" value="InterPro"/>
</dbReference>
<organism evidence="3">
    <name type="scientific">Sesamum radiatum</name>
    <name type="common">Black benniseed</name>
    <dbReference type="NCBI Taxonomy" id="300843"/>
    <lineage>
        <taxon>Eukaryota</taxon>
        <taxon>Viridiplantae</taxon>
        <taxon>Streptophyta</taxon>
        <taxon>Embryophyta</taxon>
        <taxon>Tracheophyta</taxon>
        <taxon>Spermatophyta</taxon>
        <taxon>Magnoliopsida</taxon>
        <taxon>eudicotyledons</taxon>
        <taxon>Gunneridae</taxon>
        <taxon>Pentapetalae</taxon>
        <taxon>asterids</taxon>
        <taxon>lamiids</taxon>
        <taxon>Lamiales</taxon>
        <taxon>Pedaliaceae</taxon>
        <taxon>Sesamum</taxon>
    </lineage>
</organism>
<dbReference type="InterPro" id="IPR036393">
    <property type="entry name" value="AceGlu_kinase-like_sf"/>
</dbReference>
<evidence type="ECO:0000256" key="1">
    <source>
        <dbReference type="ARBA" id="ARBA00022679"/>
    </source>
</evidence>
<sequence length="69" mass="7816">AGVERVHLLDGTIHGVLLKELFQRDGVGTMVASNLYEGMRMARLSDLYMIKQLLFPLEESGTLIRRPMK</sequence>
<feature type="non-terminal residue" evidence="3">
    <location>
        <position position="1"/>
    </location>
</feature>
<evidence type="ECO:0000313" key="3">
    <source>
        <dbReference type="EMBL" id="KAL0431480.1"/>
    </source>
</evidence>
<dbReference type="AlphaFoldDB" id="A0AAW2VRQ9"/>
<dbReference type="GO" id="GO:0006526">
    <property type="term" value="P:L-arginine biosynthetic process"/>
    <property type="evidence" value="ECO:0007669"/>
    <property type="project" value="InterPro"/>
</dbReference>
<reference evidence="3" key="2">
    <citation type="journal article" date="2024" name="Plant">
        <title>Genomic evolution and insights into agronomic trait innovations of Sesamum species.</title>
        <authorList>
            <person name="Miao H."/>
            <person name="Wang L."/>
            <person name="Qu L."/>
            <person name="Liu H."/>
            <person name="Sun Y."/>
            <person name="Le M."/>
            <person name="Wang Q."/>
            <person name="Wei S."/>
            <person name="Zheng Y."/>
            <person name="Lin W."/>
            <person name="Duan Y."/>
            <person name="Cao H."/>
            <person name="Xiong S."/>
            <person name="Wang X."/>
            <person name="Wei L."/>
            <person name="Li C."/>
            <person name="Ma Q."/>
            <person name="Ju M."/>
            <person name="Zhao R."/>
            <person name="Li G."/>
            <person name="Mu C."/>
            <person name="Tian Q."/>
            <person name="Mei H."/>
            <person name="Zhang T."/>
            <person name="Gao T."/>
            <person name="Zhang H."/>
        </authorList>
    </citation>
    <scope>NUCLEOTIDE SEQUENCE</scope>
    <source>
        <strain evidence="3">G02</strain>
    </source>
</reference>
<dbReference type="EMBL" id="JACGWJ010000003">
    <property type="protein sequence ID" value="KAL0431480.1"/>
    <property type="molecule type" value="Genomic_DNA"/>
</dbReference>
<keyword evidence="1" id="KW-0808">Transferase</keyword>
<comment type="caution">
    <text evidence="3">The sequence shown here is derived from an EMBL/GenBank/DDBJ whole genome shotgun (WGS) entry which is preliminary data.</text>
</comment>
<dbReference type="PANTHER" id="PTHR30602:SF12">
    <property type="entry name" value="AMINO-ACID ACETYLTRANSFERASE NAGS1, CHLOROPLASTIC-RELATED"/>
    <property type="match status" value="1"/>
</dbReference>
<reference evidence="3" key="1">
    <citation type="submission" date="2020-06" db="EMBL/GenBank/DDBJ databases">
        <authorList>
            <person name="Li T."/>
            <person name="Hu X."/>
            <person name="Zhang T."/>
            <person name="Song X."/>
            <person name="Zhang H."/>
            <person name="Dai N."/>
            <person name="Sheng W."/>
            <person name="Hou X."/>
            <person name="Wei L."/>
        </authorList>
    </citation>
    <scope>NUCLEOTIDE SEQUENCE</scope>
    <source>
        <strain evidence="3">G02</strain>
        <tissue evidence="3">Leaf</tissue>
    </source>
</reference>
<dbReference type="Gene3D" id="3.40.1160.10">
    <property type="entry name" value="Acetylglutamate kinase-like"/>
    <property type="match status" value="1"/>
</dbReference>
<proteinExistence type="predicted"/>
<feature type="non-terminal residue" evidence="3">
    <location>
        <position position="69"/>
    </location>
</feature>